<keyword evidence="9" id="KW-1185">Reference proteome</keyword>
<feature type="domain" description="HTH tetR-type" evidence="7">
    <location>
        <begin position="8"/>
        <end position="68"/>
    </location>
</feature>
<dbReference type="Proteomes" id="UP001138540">
    <property type="component" value="Unassembled WGS sequence"/>
</dbReference>
<dbReference type="SUPFAM" id="SSF46689">
    <property type="entry name" value="Homeodomain-like"/>
    <property type="match status" value="1"/>
</dbReference>
<dbReference type="InterPro" id="IPR003012">
    <property type="entry name" value="Tet_transcr_reg_TetR"/>
</dbReference>
<evidence type="ECO:0000256" key="2">
    <source>
        <dbReference type="ARBA" id="ARBA00022491"/>
    </source>
</evidence>
<dbReference type="InterPro" id="IPR001647">
    <property type="entry name" value="HTH_TetR"/>
</dbReference>
<organism evidence="8 9">
    <name type="scientific">Sphingobium lignivorans</name>
    <dbReference type="NCBI Taxonomy" id="2735886"/>
    <lineage>
        <taxon>Bacteria</taxon>
        <taxon>Pseudomonadati</taxon>
        <taxon>Pseudomonadota</taxon>
        <taxon>Alphaproteobacteria</taxon>
        <taxon>Sphingomonadales</taxon>
        <taxon>Sphingomonadaceae</taxon>
        <taxon>Sphingobium</taxon>
    </lineage>
</organism>
<comment type="function">
    <text evidence="1">TetR is the repressor of the tetracycline resistance element; its N-terminal region forms a helix-turn-helix structure and binds DNA. Binding of tetracycline to TetR reduces the repressor affinity for the tetracycline resistance gene (tetA) promoter operator sites.</text>
</comment>
<dbReference type="PRINTS" id="PR00400">
    <property type="entry name" value="TETREPRESSOR"/>
</dbReference>
<proteinExistence type="predicted"/>
<dbReference type="PROSITE" id="PS01081">
    <property type="entry name" value="HTH_TETR_1"/>
    <property type="match status" value="1"/>
</dbReference>
<dbReference type="EMBL" id="JACHKA010000001">
    <property type="protein sequence ID" value="MBB5985390.1"/>
    <property type="molecule type" value="Genomic_DNA"/>
</dbReference>
<keyword evidence="3" id="KW-0805">Transcription regulation</keyword>
<protein>
    <submittedName>
        <fullName evidence="8">TetR/AcrR family tetracycline transcriptional repressor</fullName>
    </submittedName>
</protein>
<dbReference type="PANTHER" id="PTHR30055">
    <property type="entry name" value="HTH-TYPE TRANSCRIPTIONAL REGULATOR RUTR"/>
    <property type="match status" value="1"/>
</dbReference>
<evidence type="ECO:0000313" key="9">
    <source>
        <dbReference type="Proteomes" id="UP001138540"/>
    </source>
</evidence>
<sequence>MAHRPLPSLTRDQIVAEAFRLLQDEGLESLSMRRLAARLDVQAPALYWHVADKAELLGLMAGAIYGAAYAGAGAARDWREWLGQFGRALHASLASHRDGARLCAIARPMAPADPDAQAGRIAAPLTALGLDVKQALAHQAVVISFTLGWTTFETNGPMRDFLRQIMDFDSTFTIGLDALVSGLGHPATS</sequence>
<gene>
    <name evidence="8" type="ORF">HNP60_001364</name>
</gene>
<evidence type="ECO:0000256" key="6">
    <source>
        <dbReference type="PROSITE-ProRule" id="PRU00335"/>
    </source>
</evidence>
<dbReference type="PROSITE" id="PS50977">
    <property type="entry name" value="HTH_TETR_2"/>
    <property type="match status" value="1"/>
</dbReference>
<name>A0ABR6NDN3_9SPHN</name>
<dbReference type="Gene3D" id="1.10.10.60">
    <property type="entry name" value="Homeodomain-like"/>
    <property type="match status" value="1"/>
</dbReference>
<evidence type="ECO:0000313" key="8">
    <source>
        <dbReference type="EMBL" id="MBB5985390.1"/>
    </source>
</evidence>
<evidence type="ECO:0000259" key="7">
    <source>
        <dbReference type="PROSITE" id="PS50977"/>
    </source>
</evidence>
<dbReference type="InterPro" id="IPR009057">
    <property type="entry name" value="Homeodomain-like_sf"/>
</dbReference>
<dbReference type="Pfam" id="PF02909">
    <property type="entry name" value="TetR_C_1"/>
    <property type="match status" value="1"/>
</dbReference>
<evidence type="ECO:0000256" key="3">
    <source>
        <dbReference type="ARBA" id="ARBA00023015"/>
    </source>
</evidence>
<evidence type="ECO:0000256" key="5">
    <source>
        <dbReference type="ARBA" id="ARBA00023163"/>
    </source>
</evidence>
<dbReference type="Gene3D" id="1.10.357.10">
    <property type="entry name" value="Tetracycline Repressor, domain 2"/>
    <property type="match status" value="1"/>
</dbReference>
<keyword evidence="4 6" id="KW-0238">DNA-binding</keyword>
<accession>A0ABR6NDN3</accession>
<keyword evidence="2" id="KW-0678">Repressor</keyword>
<feature type="DNA-binding region" description="H-T-H motif" evidence="6">
    <location>
        <begin position="31"/>
        <end position="50"/>
    </location>
</feature>
<reference evidence="8 9" key="1">
    <citation type="submission" date="2020-08" db="EMBL/GenBank/DDBJ databases">
        <title>Exploring microbial biodiversity for novel pathways involved in the catabolism of aromatic compounds derived from lignin.</title>
        <authorList>
            <person name="Elkins J."/>
        </authorList>
    </citation>
    <scope>NUCLEOTIDE SEQUENCE [LARGE SCALE GENOMIC DNA]</scope>
    <source>
        <strain evidence="8 9">B1D3A</strain>
    </source>
</reference>
<dbReference type="RefSeq" id="WP_184151723.1">
    <property type="nucleotide sequence ID" value="NZ_JACHKA010000001.1"/>
</dbReference>
<evidence type="ECO:0000256" key="1">
    <source>
        <dbReference type="ARBA" id="ARBA00002856"/>
    </source>
</evidence>
<dbReference type="InterPro" id="IPR036271">
    <property type="entry name" value="Tet_transcr_reg_TetR-rel_C_sf"/>
</dbReference>
<dbReference type="Pfam" id="PF00440">
    <property type="entry name" value="TetR_N"/>
    <property type="match status" value="1"/>
</dbReference>
<dbReference type="SUPFAM" id="SSF48498">
    <property type="entry name" value="Tetracyclin repressor-like, C-terminal domain"/>
    <property type="match status" value="1"/>
</dbReference>
<dbReference type="InterPro" id="IPR023772">
    <property type="entry name" value="DNA-bd_HTH_TetR-type_CS"/>
</dbReference>
<dbReference type="InterPro" id="IPR004111">
    <property type="entry name" value="Repressor_TetR_C"/>
</dbReference>
<keyword evidence="5" id="KW-0804">Transcription</keyword>
<dbReference type="InterPro" id="IPR050109">
    <property type="entry name" value="HTH-type_TetR-like_transc_reg"/>
</dbReference>
<comment type="caution">
    <text evidence="8">The sequence shown here is derived from an EMBL/GenBank/DDBJ whole genome shotgun (WGS) entry which is preliminary data.</text>
</comment>
<evidence type="ECO:0000256" key="4">
    <source>
        <dbReference type="ARBA" id="ARBA00023125"/>
    </source>
</evidence>
<dbReference type="PANTHER" id="PTHR30055:SF151">
    <property type="entry name" value="TRANSCRIPTIONAL REGULATORY PROTEIN"/>
    <property type="match status" value="1"/>
</dbReference>